<dbReference type="STRING" id="390241.SAMN04488023_10917"/>
<dbReference type="Gene3D" id="2.120.10.30">
    <property type="entry name" value="TolB, C-terminal domain"/>
    <property type="match status" value="1"/>
</dbReference>
<protein>
    <submittedName>
        <fullName evidence="9">Glucose/arabinose dehydrogenase, beta-propeller fold</fullName>
    </submittedName>
</protein>
<evidence type="ECO:0000256" key="4">
    <source>
        <dbReference type="ARBA" id="ARBA00022982"/>
    </source>
</evidence>
<dbReference type="AlphaFoldDB" id="A0A1H9P3A4"/>
<dbReference type="SMART" id="SM00089">
    <property type="entry name" value="PKD"/>
    <property type="match status" value="1"/>
</dbReference>
<sequence>MNIKFTIFTAFAAIILLSAATISPKKYEKRGIKRVSKYLIDTPDQDRFVKTTLMQGEFTEPTEMTILPNLDILVAQRRGEVLIYKNQTKKLIQAGKLNVYFKTNNPDVNAEEGLLGMAADPKFAVNQYLYLFYSPFDKSVNRLSRFKLVNNQLIPSSEKIILEFYSQREICCHTGGSIAFGSDNLLYVSTGDNSTPFDVPKKQFVNKGYAPLDNREGLQQYDARRSAGNTNDLRGKILRIKVNEDGTYSIPEGNLFSKNDPKSRPEIYIMGNRNPYRIAVDQKNNFLYWGEVGPDASNDDPMRGPRGYDEVNQARKAGNYGWPYFIGNNYPYRAYDYTNGQSGEAFSPAAANNNSPNNTGQTTLPPAQPAFIWYPYGESKEFPQVGAGGRTAMAGPVYYPKGNKQPYPTYYNGKLIIYEWVRGWVKAVTMSPEGDYLSMEPFLSKVDLAAPIDMEEGPDGKIYILEYGKGWFTKNPDAAITRIDYLKGNRPPSIQGLEIAKTSGLLPYKMMAKVIAKDPDGDALTYVWNLGKGITKTSTSPILQYTFNKAGEYPISVTVMDKDKAATKSTVIPVFAGNEHPSIDILLSGNKSFYFPGKPVDYKVLISDKGAKVNNSRVYISSNYTEGADLAGAQMGHQQATQTMIGKTLMLKSDCSTCHKESAVSIGPAFDKIAIKYKSDGKAVDYLASKVINGSQRIWGEIPMPAHATMKEADAKKITEWIMTLSNKESLPASLPSVGKIVPPASADKKKNVLTLKASYTDAGSTGLRPLTTTNLINLQNNEIQAADIKHFSGFEKKDLFGGEKLILKKENGWIALKNIDLTGISSFIFSYASLEEGTDGDMEIRLDSLDGAIISKSTLRTSSPINLIIDGKLHSLYFVFKSVKTKDNKSWPVIKSLTVVSK</sequence>
<keyword evidence="3 6" id="KW-0479">Metal-binding</keyword>
<dbReference type="InterPro" id="IPR036909">
    <property type="entry name" value="Cyt_c-like_dom_sf"/>
</dbReference>
<dbReference type="PANTHER" id="PTHR19328">
    <property type="entry name" value="HEDGEHOG-INTERACTING PROTEIN"/>
    <property type="match status" value="1"/>
</dbReference>
<dbReference type="GO" id="GO:0009055">
    <property type="term" value="F:electron transfer activity"/>
    <property type="evidence" value="ECO:0007669"/>
    <property type="project" value="InterPro"/>
</dbReference>
<keyword evidence="4" id="KW-0249">Electron transport</keyword>
<evidence type="ECO:0000259" key="7">
    <source>
        <dbReference type="PROSITE" id="PS50093"/>
    </source>
</evidence>
<feature type="binding site" description="covalent" evidence="6">
    <location>
        <position position="704"/>
    </location>
    <ligand>
        <name>heme c</name>
        <dbReference type="ChEBI" id="CHEBI:61717"/>
    </ligand>
</feature>
<evidence type="ECO:0000313" key="9">
    <source>
        <dbReference type="EMBL" id="SER42696.1"/>
    </source>
</evidence>
<dbReference type="Gene3D" id="2.60.40.10">
    <property type="entry name" value="Immunoglobulins"/>
    <property type="match status" value="1"/>
</dbReference>
<evidence type="ECO:0000256" key="3">
    <source>
        <dbReference type="ARBA" id="ARBA00022723"/>
    </source>
</evidence>
<dbReference type="EMBL" id="FOGG01000009">
    <property type="protein sequence ID" value="SER42696.1"/>
    <property type="molecule type" value="Genomic_DNA"/>
</dbReference>
<dbReference type="Gene3D" id="1.10.760.10">
    <property type="entry name" value="Cytochrome c-like domain"/>
    <property type="match status" value="1"/>
</dbReference>
<dbReference type="InterPro" id="IPR012938">
    <property type="entry name" value="Glc/Sorbosone_DH"/>
</dbReference>
<reference evidence="10" key="1">
    <citation type="submission" date="2016-10" db="EMBL/GenBank/DDBJ databases">
        <authorList>
            <person name="Varghese N."/>
            <person name="Submissions S."/>
        </authorList>
    </citation>
    <scope>NUCLEOTIDE SEQUENCE [LARGE SCALE GENOMIC DNA]</scope>
    <source>
        <strain evidence="10">DSM 18610</strain>
    </source>
</reference>
<dbReference type="SUPFAM" id="SSF49299">
    <property type="entry name" value="PKD domain"/>
    <property type="match status" value="1"/>
</dbReference>
<keyword evidence="10" id="KW-1185">Reference proteome</keyword>
<keyword evidence="2 6" id="KW-0349">Heme</keyword>
<dbReference type="GO" id="GO:0020037">
    <property type="term" value="F:heme binding"/>
    <property type="evidence" value="ECO:0007669"/>
    <property type="project" value="InterPro"/>
</dbReference>
<dbReference type="PANTHER" id="PTHR19328:SF75">
    <property type="entry name" value="ALDOSE SUGAR DEHYDROGENASE YLII"/>
    <property type="match status" value="1"/>
</dbReference>
<dbReference type="InterPro" id="IPR011041">
    <property type="entry name" value="Quinoprot_gluc/sorb_DH_b-prop"/>
</dbReference>
<dbReference type="InterPro" id="IPR022409">
    <property type="entry name" value="PKD/Chitinase_dom"/>
</dbReference>
<dbReference type="PROSITE" id="PS51007">
    <property type="entry name" value="CYTC"/>
    <property type="match status" value="1"/>
</dbReference>
<feature type="binding site" description="covalent" evidence="6">
    <location>
        <position position="659"/>
    </location>
    <ligand>
        <name>heme c</name>
        <dbReference type="ChEBI" id="CHEBI:61717"/>
    </ligand>
</feature>
<feature type="domain" description="Cytochrome c" evidence="8">
    <location>
        <begin position="641"/>
        <end position="726"/>
    </location>
</feature>
<dbReference type="CDD" id="cd04084">
    <property type="entry name" value="CBM6_xylanase-like"/>
    <property type="match status" value="1"/>
</dbReference>
<dbReference type="InterPro" id="IPR013783">
    <property type="entry name" value="Ig-like_fold"/>
</dbReference>
<feature type="binding site" description="covalent" evidence="6">
    <location>
        <position position="655"/>
    </location>
    <ligand>
        <name>heme c</name>
        <dbReference type="ChEBI" id="CHEBI:61717"/>
    </ligand>
</feature>
<keyword evidence="1" id="KW-0813">Transport</keyword>
<proteinExistence type="predicted"/>
<dbReference type="RefSeq" id="WP_090883694.1">
    <property type="nucleotide sequence ID" value="NZ_FOGG01000009.1"/>
</dbReference>
<dbReference type="PROSITE" id="PS50093">
    <property type="entry name" value="PKD"/>
    <property type="match status" value="1"/>
</dbReference>
<name>A0A1H9P3A4_9SPHI</name>
<comment type="PTM">
    <text evidence="6">Binds 1 heme c group covalently per subunit.</text>
</comment>
<dbReference type="Pfam" id="PF00034">
    <property type="entry name" value="Cytochrom_C"/>
    <property type="match status" value="1"/>
</dbReference>
<evidence type="ECO:0000256" key="6">
    <source>
        <dbReference type="PIRSR" id="PIRSR602324-1"/>
    </source>
</evidence>
<dbReference type="Pfam" id="PF07995">
    <property type="entry name" value="GSDH"/>
    <property type="match status" value="1"/>
</dbReference>
<dbReference type="InterPro" id="IPR035986">
    <property type="entry name" value="PKD_dom_sf"/>
</dbReference>
<keyword evidence="5 6" id="KW-0408">Iron</keyword>
<evidence type="ECO:0000313" key="10">
    <source>
        <dbReference type="Proteomes" id="UP000199572"/>
    </source>
</evidence>
<dbReference type="InterPro" id="IPR009056">
    <property type="entry name" value="Cyt_c-like_dom"/>
</dbReference>
<evidence type="ECO:0000256" key="5">
    <source>
        <dbReference type="ARBA" id="ARBA00023004"/>
    </source>
</evidence>
<dbReference type="Pfam" id="PF00801">
    <property type="entry name" value="PKD"/>
    <property type="match status" value="1"/>
</dbReference>
<dbReference type="PRINTS" id="PR00606">
    <property type="entry name" value="CYTCHROMECID"/>
</dbReference>
<dbReference type="SUPFAM" id="SSF50952">
    <property type="entry name" value="Soluble quinoprotein glucose dehydrogenase"/>
    <property type="match status" value="1"/>
</dbReference>
<feature type="domain" description="PKD" evidence="7">
    <location>
        <begin position="521"/>
        <end position="574"/>
    </location>
</feature>
<organism evidence="9 10">
    <name type="scientific">Pedobacter rhizosphaerae</name>
    <dbReference type="NCBI Taxonomy" id="390241"/>
    <lineage>
        <taxon>Bacteria</taxon>
        <taxon>Pseudomonadati</taxon>
        <taxon>Bacteroidota</taxon>
        <taxon>Sphingobacteriia</taxon>
        <taxon>Sphingobacteriales</taxon>
        <taxon>Sphingobacteriaceae</taxon>
        <taxon>Pedobacter</taxon>
    </lineage>
</organism>
<dbReference type="Gene3D" id="2.60.120.260">
    <property type="entry name" value="Galactose-binding domain-like"/>
    <property type="match status" value="1"/>
</dbReference>
<dbReference type="CDD" id="cd00146">
    <property type="entry name" value="PKD"/>
    <property type="match status" value="1"/>
</dbReference>
<dbReference type="InterPro" id="IPR002324">
    <property type="entry name" value="Cyt_c_ID"/>
</dbReference>
<dbReference type="OrthoDB" id="9816308at2"/>
<dbReference type="Proteomes" id="UP000199572">
    <property type="component" value="Unassembled WGS sequence"/>
</dbReference>
<evidence type="ECO:0000259" key="8">
    <source>
        <dbReference type="PROSITE" id="PS51007"/>
    </source>
</evidence>
<dbReference type="SUPFAM" id="SSF46626">
    <property type="entry name" value="Cytochrome c"/>
    <property type="match status" value="1"/>
</dbReference>
<dbReference type="GO" id="GO:0005506">
    <property type="term" value="F:iron ion binding"/>
    <property type="evidence" value="ECO:0007669"/>
    <property type="project" value="InterPro"/>
</dbReference>
<dbReference type="InterPro" id="IPR000601">
    <property type="entry name" value="PKD_dom"/>
</dbReference>
<dbReference type="InterPro" id="IPR011042">
    <property type="entry name" value="6-blade_b-propeller_TolB-like"/>
</dbReference>
<gene>
    <name evidence="9" type="ORF">SAMN04488023_10917</name>
</gene>
<evidence type="ECO:0000256" key="2">
    <source>
        <dbReference type="ARBA" id="ARBA00022617"/>
    </source>
</evidence>
<accession>A0A1H9P3A4</accession>
<evidence type="ECO:0000256" key="1">
    <source>
        <dbReference type="ARBA" id="ARBA00022448"/>
    </source>
</evidence>